<feature type="transmembrane region" description="Helical" evidence="4">
    <location>
        <begin position="123"/>
        <end position="156"/>
    </location>
</feature>
<dbReference type="InterPro" id="IPR003594">
    <property type="entry name" value="HATPase_dom"/>
</dbReference>
<evidence type="ECO:0000256" key="1">
    <source>
        <dbReference type="ARBA" id="ARBA00022679"/>
    </source>
</evidence>
<evidence type="ECO:0000256" key="2">
    <source>
        <dbReference type="ARBA" id="ARBA00022777"/>
    </source>
</evidence>
<evidence type="ECO:0000313" key="7">
    <source>
        <dbReference type="Proteomes" id="UP001259347"/>
    </source>
</evidence>
<dbReference type="PANTHER" id="PTHR24421:SF61">
    <property type="entry name" value="OXYGEN SENSOR HISTIDINE KINASE NREB"/>
    <property type="match status" value="1"/>
</dbReference>
<dbReference type="EMBL" id="JAVDUM010000003">
    <property type="protein sequence ID" value="MDR6866288.1"/>
    <property type="molecule type" value="Genomic_DNA"/>
</dbReference>
<keyword evidence="3" id="KW-0902">Two-component regulatory system</keyword>
<dbReference type="InterPro" id="IPR050482">
    <property type="entry name" value="Sensor_HK_TwoCompSys"/>
</dbReference>
<feature type="transmembrane region" description="Helical" evidence="4">
    <location>
        <begin position="68"/>
        <end position="86"/>
    </location>
</feature>
<feature type="transmembrane region" description="Helical" evidence="4">
    <location>
        <begin position="35"/>
        <end position="56"/>
    </location>
</feature>
<gene>
    <name evidence="6" type="ORF">J2Y69_000880</name>
</gene>
<dbReference type="PANTHER" id="PTHR24421">
    <property type="entry name" value="NITRATE/NITRITE SENSOR PROTEIN NARX-RELATED"/>
    <property type="match status" value="1"/>
</dbReference>
<sequence>MSPDTTLRAAWEKIPSPGEVGRELERFAGKRMERIIAIVVGVGALALGVQAFISAIGKVSRIDVPHVALILLAFVPLAIMLVACVIGRGVRVAAGSFTIAYALVLALWPFVALHGGSPTSQPWIFFLVNVAGVAAVVAFPIVLQLLWALLGPFLYGFVRLAQGGFAAGFWETIAFDVSFTLILGCVLVALAWMFRSVAAGVDDARGRAVASYAAAAAAAAAEEERVAVAALMHDSVLAALIAAERARTDREKDLAVAMAREALTRLANAEASSAQEGSEEPVEIARIAEDLERVVAEMDTTAIVDCFGHGAVPDRVARAVALAARQAIGNAIVHAAGRGLVIVVEGHGETGLTVKVSDTGGGFDPEAVGADRLGIRASILARMAAVGGTATIESDRRGTSVTLGWSVS</sequence>
<evidence type="ECO:0000313" key="6">
    <source>
        <dbReference type="EMBL" id="MDR6866288.1"/>
    </source>
</evidence>
<feature type="transmembrane region" description="Helical" evidence="4">
    <location>
        <begin position="93"/>
        <end position="111"/>
    </location>
</feature>
<dbReference type="GO" id="GO:0016301">
    <property type="term" value="F:kinase activity"/>
    <property type="evidence" value="ECO:0007669"/>
    <property type="project" value="UniProtKB-KW"/>
</dbReference>
<accession>A0ABU1SBI9</accession>
<name>A0ABU1SBI9_9MICO</name>
<reference evidence="6 7" key="1">
    <citation type="submission" date="2023-07" db="EMBL/GenBank/DDBJ databases">
        <title>Sorghum-associated microbial communities from plants grown in Nebraska, USA.</title>
        <authorList>
            <person name="Schachtman D."/>
        </authorList>
    </citation>
    <scope>NUCLEOTIDE SEQUENCE [LARGE SCALE GENOMIC DNA]</scope>
    <source>
        <strain evidence="6 7">2980</strain>
    </source>
</reference>
<proteinExistence type="predicted"/>
<organism evidence="6 7">
    <name type="scientific">Microbacterium resistens</name>
    <dbReference type="NCBI Taxonomy" id="156977"/>
    <lineage>
        <taxon>Bacteria</taxon>
        <taxon>Bacillati</taxon>
        <taxon>Actinomycetota</taxon>
        <taxon>Actinomycetes</taxon>
        <taxon>Micrococcales</taxon>
        <taxon>Microbacteriaceae</taxon>
        <taxon>Microbacterium</taxon>
    </lineage>
</organism>
<evidence type="ECO:0000256" key="4">
    <source>
        <dbReference type="SAM" id="Phobius"/>
    </source>
</evidence>
<keyword evidence="2 6" id="KW-0418">Kinase</keyword>
<keyword evidence="4" id="KW-0472">Membrane</keyword>
<dbReference type="SUPFAM" id="SSF55874">
    <property type="entry name" value="ATPase domain of HSP90 chaperone/DNA topoisomerase II/histidine kinase"/>
    <property type="match status" value="1"/>
</dbReference>
<dbReference type="Pfam" id="PF02518">
    <property type="entry name" value="HATPase_c"/>
    <property type="match status" value="1"/>
</dbReference>
<evidence type="ECO:0000256" key="3">
    <source>
        <dbReference type="ARBA" id="ARBA00023012"/>
    </source>
</evidence>
<dbReference type="InterPro" id="IPR036890">
    <property type="entry name" value="HATPase_C_sf"/>
</dbReference>
<protein>
    <submittedName>
        <fullName evidence="6">Signal transduction histidine kinase</fullName>
    </submittedName>
</protein>
<keyword evidence="4" id="KW-1133">Transmembrane helix</keyword>
<evidence type="ECO:0000259" key="5">
    <source>
        <dbReference type="Pfam" id="PF02518"/>
    </source>
</evidence>
<feature type="domain" description="Histidine kinase/HSP90-like ATPase" evidence="5">
    <location>
        <begin position="320"/>
        <end position="403"/>
    </location>
</feature>
<dbReference type="RefSeq" id="WP_310017959.1">
    <property type="nucleotide sequence ID" value="NZ_JAVDUM010000003.1"/>
</dbReference>
<dbReference type="Proteomes" id="UP001259347">
    <property type="component" value="Unassembled WGS sequence"/>
</dbReference>
<feature type="transmembrane region" description="Helical" evidence="4">
    <location>
        <begin position="168"/>
        <end position="194"/>
    </location>
</feature>
<comment type="caution">
    <text evidence="6">The sequence shown here is derived from an EMBL/GenBank/DDBJ whole genome shotgun (WGS) entry which is preliminary data.</text>
</comment>
<keyword evidence="7" id="KW-1185">Reference proteome</keyword>
<keyword evidence="4" id="KW-0812">Transmembrane</keyword>
<keyword evidence="1" id="KW-0808">Transferase</keyword>
<dbReference type="Gene3D" id="3.30.565.10">
    <property type="entry name" value="Histidine kinase-like ATPase, C-terminal domain"/>
    <property type="match status" value="1"/>
</dbReference>